<dbReference type="GO" id="GO:0051537">
    <property type="term" value="F:2 iron, 2 sulfur cluster binding"/>
    <property type="evidence" value="ECO:0007669"/>
    <property type="project" value="UniProtKB-KW"/>
</dbReference>
<organism evidence="7 8">
    <name type="scientific">Methanosarcina mazei</name>
    <name type="common">Methanosarcina frisia</name>
    <dbReference type="NCBI Taxonomy" id="2209"/>
    <lineage>
        <taxon>Archaea</taxon>
        <taxon>Methanobacteriati</taxon>
        <taxon>Methanobacteriota</taxon>
        <taxon>Stenosarchaea group</taxon>
        <taxon>Methanomicrobia</taxon>
        <taxon>Methanosarcinales</taxon>
        <taxon>Methanosarcinaceae</taxon>
        <taxon>Methanosarcina</taxon>
    </lineage>
</organism>
<evidence type="ECO:0000259" key="6">
    <source>
        <dbReference type="PROSITE" id="PS51085"/>
    </source>
</evidence>
<sequence>DPNKRLLDMLREDFKLTSVKEGCSEGECGACTVIVDGKAVTSCIVLAPQVDGCSVITLEGLSKGGELDKLQQSFIDAGAVQCGFCTPGMILSAKALLMKNPNPAKEEIKKAMSGNICRCTGYKKIIEAVEIARDK</sequence>
<dbReference type="Gene3D" id="3.10.20.30">
    <property type="match status" value="1"/>
</dbReference>
<dbReference type="Gene3D" id="1.10.150.120">
    <property type="entry name" value="[2Fe-2S]-binding domain"/>
    <property type="match status" value="1"/>
</dbReference>
<dbReference type="PROSITE" id="PS00197">
    <property type="entry name" value="2FE2S_FER_1"/>
    <property type="match status" value="1"/>
</dbReference>
<dbReference type="AlphaFoldDB" id="A0A0F8Q4S1"/>
<reference evidence="7 8" key="1">
    <citation type="journal article" date="2015" name="ISME J.">
        <title>Genomic and phenotypic differentiation among Methanosarcina mazei populations from Columbia River sediment.</title>
        <authorList>
            <person name="Youngblut N.D."/>
            <person name="Wirth J.S."/>
            <person name="Henriksen J.R."/>
            <person name="Smith M."/>
            <person name="Simon H."/>
            <person name="Metcalf W.W."/>
            <person name="Whitaker R.J."/>
        </authorList>
    </citation>
    <scope>NUCLEOTIDE SEQUENCE [LARGE SCALE GENOMIC DNA]</scope>
    <source>
        <strain evidence="7 8">1.H.A.2.7</strain>
    </source>
</reference>
<keyword evidence="3" id="KW-0560">Oxidoreductase</keyword>
<dbReference type="PANTHER" id="PTHR44379">
    <property type="entry name" value="OXIDOREDUCTASE WITH IRON-SULFUR SUBUNIT"/>
    <property type="match status" value="1"/>
</dbReference>
<dbReference type="FunFam" id="1.10.150.120:FF:000003">
    <property type="entry name" value="Carbon monoxide dehydrogenase, small subunit"/>
    <property type="match status" value="1"/>
</dbReference>
<dbReference type="Pfam" id="PF01799">
    <property type="entry name" value="Fer2_2"/>
    <property type="match status" value="1"/>
</dbReference>
<comment type="caution">
    <text evidence="7">The sequence shown here is derived from an EMBL/GenBank/DDBJ whole genome shotgun (WGS) entry which is preliminary data.</text>
</comment>
<evidence type="ECO:0000256" key="5">
    <source>
        <dbReference type="ARBA" id="ARBA00023014"/>
    </source>
</evidence>
<dbReference type="Pfam" id="PF00111">
    <property type="entry name" value="Fer2"/>
    <property type="match status" value="1"/>
</dbReference>
<dbReference type="PANTHER" id="PTHR44379:SF8">
    <property type="entry name" value="XANTHINE DEHYDROGENASE IRON-SULFUR-BINDING SUBUNIT XDHC-RELATED"/>
    <property type="match status" value="1"/>
</dbReference>
<dbReference type="InterPro" id="IPR006058">
    <property type="entry name" value="2Fe2S_fd_BS"/>
</dbReference>
<dbReference type="PROSITE" id="PS51085">
    <property type="entry name" value="2FE2S_FER_2"/>
    <property type="match status" value="1"/>
</dbReference>
<dbReference type="SUPFAM" id="SSF54292">
    <property type="entry name" value="2Fe-2S ferredoxin-like"/>
    <property type="match status" value="1"/>
</dbReference>
<dbReference type="InterPro" id="IPR001041">
    <property type="entry name" value="2Fe-2S_ferredoxin-type"/>
</dbReference>
<dbReference type="InterPro" id="IPR036884">
    <property type="entry name" value="2Fe-2S-bd_dom_sf"/>
</dbReference>
<evidence type="ECO:0000256" key="3">
    <source>
        <dbReference type="ARBA" id="ARBA00023002"/>
    </source>
</evidence>
<feature type="non-terminal residue" evidence="7">
    <location>
        <position position="1"/>
    </location>
</feature>
<dbReference type="InterPro" id="IPR002888">
    <property type="entry name" value="2Fe-2S-bd"/>
</dbReference>
<evidence type="ECO:0000256" key="2">
    <source>
        <dbReference type="ARBA" id="ARBA00022723"/>
    </source>
</evidence>
<accession>A0A0F8Q4S1</accession>
<evidence type="ECO:0000256" key="4">
    <source>
        <dbReference type="ARBA" id="ARBA00023004"/>
    </source>
</evidence>
<keyword evidence="2" id="KW-0479">Metal-binding</keyword>
<dbReference type="PATRIC" id="fig|2209.54.peg.1705"/>
<name>A0A0F8Q4S1_METMZ</name>
<dbReference type="GO" id="GO:0016491">
    <property type="term" value="F:oxidoreductase activity"/>
    <property type="evidence" value="ECO:0007669"/>
    <property type="project" value="UniProtKB-KW"/>
</dbReference>
<keyword evidence="5" id="KW-0411">Iron-sulfur</keyword>
<evidence type="ECO:0000313" key="8">
    <source>
        <dbReference type="Proteomes" id="UP000034692"/>
    </source>
</evidence>
<dbReference type="SUPFAM" id="SSF47741">
    <property type="entry name" value="CO dehydrogenase ISP C-domain like"/>
    <property type="match status" value="1"/>
</dbReference>
<dbReference type="InterPro" id="IPR036010">
    <property type="entry name" value="2Fe-2S_ferredoxin-like_sf"/>
</dbReference>
<dbReference type="InterPro" id="IPR012675">
    <property type="entry name" value="Beta-grasp_dom_sf"/>
</dbReference>
<dbReference type="EMBL" id="JJQO01000291">
    <property type="protein sequence ID" value="KKH60660.1"/>
    <property type="molecule type" value="Genomic_DNA"/>
</dbReference>
<keyword evidence="1" id="KW-0001">2Fe-2S</keyword>
<dbReference type="InterPro" id="IPR051452">
    <property type="entry name" value="Diverse_Oxidoreductases"/>
</dbReference>
<proteinExistence type="predicted"/>
<dbReference type="Proteomes" id="UP000034692">
    <property type="component" value="Unassembled WGS sequence"/>
</dbReference>
<gene>
    <name evidence="7" type="ORF">DU75_07945</name>
</gene>
<feature type="domain" description="2Fe-2S ferredoxin-type" evidence="6">
    <location>
        <begin position="1"/>
        <end position="61"/>
    </location>
</feature>
<evidence type="ECO:0000313" key="7">
    <source>
        <dbReference type="EMBL" id="KKH60660.1"/>
    </source>
</evidence>
<protein>
    <submittedName>
        <fullName evidence="7">(2Fe-2S)-binding protein</fullName>
    </submittedName>
</protein>
<dbReference type="GO" id="GO:0046872">
    <property type="term" value="F:metal ion binding"/>
    <property type="evidence" value="ECO:0007669"/>
    <property type="project" value="UniProtKB-KW"/>
</dbReference>
<keyword evidence="4" id="KW-0408">Iron</keyword>
<evidence type="ECO:0000256" key="1">
    <source>
        <dbReference type="ARBA" id="ARBA00022714"/>
    </source>
</evidence>